<feature type="transmembrane region" description="Helical" evidence="7">
    <location>
        <begin position="119"/>
        <end position="137"/>
    </location>
</feature>
<keyword evidence="9" id="KW-1185">Reference proteome</keyword>
<dbReference type="Gene3D" id="1.20.1260.100">
    <property type="entry name" value="TspO/MBR protein"/>
    <property type="match status" value="1"/>
</dbReference>
<accession>A0AAN8I8K6</accession>
<dbReference type="PANTHER" id="PTHR10057:SF0">
    <property type="entry name" value="TRANSLOCATOR PROTEIN"/>
    <property type="match status" value="1"/>
</dbReference>
<dbReference type="InterPro" id="IPR038330">
    <property type="entry name" value="TspO/MBR-related_sf"/>
</dbReference>
<keyword evidence="3 7" id="KW-0812">Transmembrane</keyword>
<evidence type="ECO:0000256" key="3">
    <source>
        <dbReference type="ARBA" id="ARBA00022692"/>
    </source>
</evidence>
<evidence type="ECO:0000256" key="5">
    <source>
        <dbReference type="ARBA" id="ARBA00023136"/>
    </source>
</evidence>
<feature type="transmembrane region" description="Helical" evidence="7">
    <location>
        <begin position="143"/>
        <end position="161"/>
    </location>
</feature>
<name>A0AAN8I8K6_9EURO</name>
<evidence type="ECO:0000256" key="1">
    <source>
        <dbReference type="ARBA" id="ARBA00004141"/>
    </source>
</evidence>
<evidence type="ECO:0000256" key="2">
    <source>
        <dbReference type="ARBA" id="ARBA00007524"/>
    </source>
</evidence>
<proteinExistence type="inferred from homology"/>
<feature type="transmembrane region" description="Helical" evidence="7">
    <location>
        <begin position="173"/>
        <end position="192"/>
    </location>
</feature>
<dbReference type="CDD" id="cd15904">
    <property type="entry name" value="TSPO_MBR"/>
    <property type="match status" value="1"/>
</dbReference>
<dbReference type="Proteomes" id="UP001316803">
    <property type="component" value="Unassembled WGS sequence"/>
</dbReference>
<feature type="region of interest" description="Disordered" evidence="6">
    <location>
        <begin position="34"/>
        <end position="59"/>
    </location>
</feature>
<feature type="compositionally biased region" description="Basic and acidic residues" evidence="6">
    <location>
        <begin position="50"/>
        <end position="59"/>
    </location>
</feature>
<evidence type="ECO:0008006" key="10">
    <source>
        <dbReference type="Google" id="ProtNLM"/>
    </source>
</evidence>
<evidence type="ECO:0000313" key="8">
    <source>
        <dbReference type="EMBL" id="KAK5953150.1"/>
    </source>
</evidence>
<evidence type="ECO:0000256" key="4">
    <source>
        <dbReference type="ARBA" id="ARBA00022989"/>
    </source>
</evidence>
<organism evidence="8 9">
    <name type="scientific">Knufia fluminis</name>
    <dbReference type="NCBI Taxonomy" id="191047"/>
    <lineage>
        <taxon>Eukaryota</taxon>
        <taxon>Fungi</taxon>
        <taxon>Dikarya</taxon>
        <taxon>Ascomycota</taxon>
        <taxon>Pezizomycotina</taxon>
        <taxon>Eurotiomycetes</taxon>
        <taxon>Chaetothyriomycetidae</taxon>
        <taxon>Chaetothyriales</taxon>
        <taxon>Trichomeriaceae</taxon>
        <taxon>Knufia</taxon>
    </lineage>
</organism>
<feature type="compositionally biased region" description="Polar residues" evidence="6">
    <location>
        <begin position="39"/>
        <end position="48"/>
    </location>
</feature>
<comment type="subcellular location">
    <subcellularLocation>
        <location evidence="1">Membrane</location>
        <topology evidence="1">Multi-pass membrane protein</topology>
    </subcellularLocation>
</comment>
<dbReference type="EMBL" id="JAKLMC020000012">
    <property type="protein sequence ID" value="KAK5953150.1"/>
    <property type="molecule type" value="Genomic_DNA"/>
</dbReference>
<feature type="transmembrane region" description="Helical" evidence="7">
    <location>
        <begin position="78"/>
        <end position="98"/>
    </location>
</feature>
<dbReference type="AlphaFoldDB" id="A0AAN8I8K6"/>
<evidence type="ECO:0000256" key="7">
    <source>
        <dbReference type="SAM" id="Phobius"/>
    </source>
</evidence>
<reference evidence="8 9" key="1">
    <citation type="submission" date="2022-12" db="EMBL/GenBank/DDBJ databases">
        <title>Genomic features and morphological characterization of a novel Knufia sp. strain isolated from spacecraft assembly facility.</title>
        <authorList>
            <person name="Teixeira M."/>
            <person name="Chander A.M."/>
            <person name="Stajich J.E."/>
            <person name="Venkateswaran K."/>
        </authorList>
    </citation>
    <scope>NUCLEOTIDE SEQUENCE [LARGE SCALE GENOMIC DNA]</scope>
    <source>
        <strain evidence="8 9">FJI-L2-BK-P2</strain>
    </source>
</reference>
<keyword evidence="5 7" id="KW-0472">Membrane</keyword>
<dbReference type="FunFam" id="1.20.1260.100:FF:000001">
    <property type="entry name" value="translocator protein 2"/>
    <property type="match status" value="1"/>
</dbReference>
<evidence type="ECO:0000256" key="6">
    <source>
        <dbReference type="SAM" id="MobiDB-lite"/>
    </source>
</evidence>
<dbReference type="PANTHER" id="PTHR10057">
    <property type="entry name" value="PERIPHERAL-TYPE BENZODIAZEPINE RECEPTOR"/>
    <property type="match status" value="1"/>
</dbReference>
<feature type="transmembrane region" description="Helical" evidence="7">
    <location>
        <begin position="12"/>
        <end position="34"/>
    </location>
</feature>
<dbReference type="GO" id="GO:0005741">
    <property type="term" value="C:mitochondrial outer membrane"/>
    <property type="evidence" value="ECO:0007669"/>
    <property type="project" value="TreeGrafter"/>
</dbReference>
<comment type="caution">
    <text evidence="8">The sequence shown here is derived from an EMBL/GenBank/DDBJ whole genome shotgun (WGS) entry which is preliminary data.</text>
</comment>
<evidence type="ECO:0000313" key="9">
    <source>
        <dbReference type="Proteomes" id="UP001316803"/>
    </source>
</evidence>
<protein>
    <recommendedName>
        <fullName evidence="10">Translocator protein</fullName>
    </recommendedName>
</protein>
<comment type="similarity">
    <text evidence="2">Belongs to the TspO/BZRP family.</text>
</comment>
<dbReference type="InterPro" id="IPR004307">
    <property type="entry name" value="TspO_MBR"/>
</dbReference>
<dbReference type="GO" id="GO:0033013">
    <property type="term" value="P:tetrapyrrole metabolic process"/>
    <property type="evidence" value="ECO:0007669"/>
    <property type="project" value="UniProtKB-ARBA"/>
</dbReference>
<dbReference type="Pfam" id="PF03073">
    <property type="entry name" value="TspO_MBR"/>
    <property type="match status" value="1"/>
</dbReference>
<keyword evidence="4 7" id="KW-1133">Transmembrane helix</keyword>
<sequence>MSYIPSLTLPAAVFNSPAISILLPVGLGLGQGLLSQPGKSTPKSTSDAPNPERKTFRKDVQTKYKAIKQPPLRPPPWIFAPVWTTLYALMGYAAHSAWKNGMASMNPRVIEDTRRGATLYTIQLALNQLFMPLFFGFGRPVEALVDMVALTGTVGYLAYIWNKVDQTASRCLWPYLAWLGFATYLTAGTGYLNGWSFETKEEGTAEAVDKKEL</sequence>
<gene>
    <name evidence="8" type="ORF">OHC33_005718</name>
</gene>